<protein>
    <submittedName>
        <fullName evidence="2">Uncharacterized protein</fullName>
    </submittedName>
</protein>
<reference evidence="2 3" key="1">
    <citation type="journal article" date="2018" name="Mol. Biol. Evol.">
        <title>Broad Genomic Sampling Reveals a Smut Pathogenic Ancestry of the Fungal Clade Ustilaginomycotina.</title>
        <authorList>
            <person name="Kijpornyongpan T."/>
            <person name="Mondo S.J."/>
            <person name="Barry K."/>
            <person name="Sandor L."/>
            <person name="Lee J."/>
            <person name="Lipzen A."/>
            <person name="Pangilinan J."/>
            <person name="LaButti K."/>
            <person name="Hainaut M."/>
            <person name="Henrissat B."/>
            <person name="Grigoriev I.V."/>
            <person name="Spatafora J.W."/>
            <person name="Aime M.C."/>
        </authorList>
    </citation>
    <scope>NUCLEOTIDE SEQUENCE [LARGE SCALE GENOMIC DNA]</scope>
    <source>
        <strain evidence="2 3">MCA 5214</strain>
    </source>
</reference>
<dbReference type="Pfam" id="PF10294">
    <property type="entry name" value="Methyltransf_16"/>
    <property type="match status" value="2"/>
</dbReference>
<proteinExistence type="predicted"/>
<dbReference type="RefSeq" id="XP_025364039.1">
    <property type="nucleotide sequence ID" value="XM_025509030.1"/>
</dbReference>
<feature type="compositionally biased region" description="Low complexity" evidence="1">
    <location>
        <begin position="86"/>
        <end position="96"/>
    </location>
</feature>
<evidence type="ECO:0000313" key="3">
    <source>
        <dbReference type="Proteomes" id="UP000245884"/>
    </source>
</evidence>
<dbReference type="InterPro" id="IPR029063">
    <property type="entry name" value="SAM-dependent_MTases_sf"/>
</dbReference>
<dbReference type="STRING" id="1569628.A0A316UVV1"/>
<evidence type="ECO:0000313" key="2">
    <source>
        <dbReference type="EMBL" id="PWN29427.1"/>
    </source>
</evidence>
<sequence length="372" mass="40013">MDHDGEEKPPKLPSSLLNLDAGARKVTDADEEVFILYTLYPAPAGRTGLGQVDSHHDALSIRFDLEDEEMPEVESVVADQEASYLKSSSSRGGSKAISKRSKGKGKTSSNPSLTSSSRVEVVVYQDSTSLRSTGGDTGSVVWRSSVRLAACLMRQLHKPPFGERRPLLHADALPGANILELGSGTGVLPAVMLPLLSRVVRGVNWVATDQEAMLPLLRKNMAQLAAGDEGASVAELDWVHCAEMLRSGSSYGGGIEAMKQRVMDTFPASSSGSAPSSVDLIVAVDCVFNPSLFSPLIDTLNIFSEPDKTLVLVVIELRSSEATMAFIETWLQDGGGDWEIWAVPNEQLSCGLDKGYVAWIGWKNAGFHHSEQ</sequence>
<keyword evidence="3" id="KW-1185">Reference proteome</keyword>
<feature type="non-terminal residue" evidence="2">
    <location>
        <position position="1"/>
    </location>
</feature>
<dbReference type="SUPFAM" id="SSF53335">
    <property type="entry name" value="S-adenosyl-L-methionine-dependent methyltransferases"/>
    <property type="match status" value="1"/>
</dbReference>
<feature type="compositionally biased region" description="Low complexity" evidence="1">
    <location>
        <begin position="106"/>
        <end position="117"/>
    </location>
</feature>
<accession>A0A316UVV1</accession>
<dbReference type="EMBL" id="KZ819663">
    <property type="protein sequence ID" value="PWN29427.1"/>
    <property type="molecule type" value="Genomic_DNA"/>
</dbReference>
<dbReference type="Proteomes" id="UP000245884">
    <property type="component" value="Unassembled WGS sequence"/>
</dbReference>
<organism evidence="2 3">
    <name type="scientific">Jaminaea rosea</name>
    <dbReference type="NCBI Taxonomy" id="1569628"/>
    <lineage>
        <taxon>Eukaryota</taxon>
        <taxon>Fungi</taxon>
        <taxon>Dikarya</taxon>
        <taxon>Basidiomycota</taxon>
        <taxon>Ustilaginomycotina</taxon>
        <taxon>Exobasidiomycetes</taxon>
        <taxon>Microstromatales</taxon>
        <taxon>Microstromatales incertae sedis</taxon>
        <taxon>Jaminaea</taxon>
    </lineage>
</organism>
<dbReference type="GeneID" id="37030853"/>
<dbReference type="InterPro" id="IPR019410">
    <property type="entry name" value="Methyltransf_16"/>
</dbReference>
<dbReference type="GO" id="GO:0008757">
    <property type="term" value="F:S-adenosylmethionine-dependent methyltransferase activity"/>
    <property type="evidence" value="ECO:0007669"/>
    <property type="project" value="UniProtKB-ARBA"/>
</dbReference>
<dbReference type="PANTHER" id="PTHR14614:SF109">
    <property type="entry name" value="RIBOSOMAL LYSINE N-METHYLTRANSFERASE 5"/>
    <property type="match status" value="1"/>
</dbReference>
<dbReference type="AlphaFoldDB" id="A0A316UVV1"/>
<name>A0A316UVV1_9BASI</name>
<dbReference type="PANTHER" id="PTHR14614">
    <property type="entry name" value="HEPATOCELLULAR CARCINOMA-ASSOCIATED ANTIGEN"/>
    <property type="match status" value="1"/>
</dbReference>
<evidence type="ECO:0000256" key="1">
    <source>
        <dbReference type="SAM" id="MobiDB-lite"/>
    </source>
</evidence>
<dbReference type="GO" id="GO:0005829">
    <property type="term" value="C:cytosol"/>
    <property type="evidence" value="ECO:0007669"/>
    <property type="project" value="TreeGrafter"/>
</dbReference>
<gene>
    <name evidence="2" type="ORF">BDZ90DRAFT_277705</name>
</gene>
<dbReference type="OrthoDB" id="2529286at2759"/>
<dbReference type="GO" id="GO:0032991">
    <property type="term" value="C:protein-containing complex"/>
    <property type="evidence" value="ECO:0007669"/>
    <property type="project" value="TreeGrafter"/>
</dbReference>
<dbReference type="Gene3D" id="3.40.50.150">
    <property type="entry name" value="Vaccinia Virus protein VP39"/>
    <property type="match status" value="1"/>
</dbReference>
<feature type="region of interest" description="Disordered" evidence="1">
    <location>
        <begin position="81"/>
        <end position="117"/>
    </location>
</feature>